<evidence type="ECO:0000313" key="3">
    <source>
        <dbReference type="EMBL" id="KAL0927515.1"/>
    </source>
</evidence>
<reference evidence="3 4" key="1">
    <citation type="journal article" date="2024" name="Plant Biotechnol. J.">
        <title>Dendrobium thyrsiflorum genome and its molecular insights into genes involved in important horticultural traits.</title>
        <authorList>
            <person name="Chen B."/>
            <person name="Wang J.Y."/>
            <person name="Zheng P.J."/>
            <person name="Li K.L."/>
            <person name="Liang Y.M."/>
            <person name="Chen X.F."/>
            <person name="Zhang C."/>
            <person name="Zhao X."/>
            <person name="He X."/>
            <person name="Zhang G.Q."/>
            <person name="Liu Z.J."/>
            <person name="Xu Q."/>
        </authorList>
    </citation>
    <scope>NUCLEOTIDE SEQUENCE [LARGE SCALE GENOMIC DNA]</scope>
    <source>
        <strain evidence="3">GZMU011</strain>
    </source>
</reference>
<protein>
    <submittedName>
        <fullName evidence="3">Uncharacterized protein</fullName>
    </submittedName>
</protein>
<keyword evidence="2" id="KW-0472">Membrane</keyword>
<comment type="caution">
    <text evidence="3">The sequence shown here is derived from an EMBL/GenBank/DDBJ whole genome shotgun (WGS) entry which is preliminary data.</text>
</comment>
<sequence length="561" mass="64073">MRTYTIGKDRMKAIYDDQKAWLDPHKKVVNMTYSGAGDENRGGRRDGEAWLLCSVECREERLEQRMVGEWMMDPIKIPWFRRPGSSWSLVYLVRGGSRPNLTEGSLSAAMGCVVQGYLIDLGGAIWRRTTRFRGPRVITVYPAVPFSGKTAGNCHLNVCDALFENLLTPSVCLYKCCRSGGVALYCRHLPTSYRLFCMGIFYRCPYALTFAIVPLHFLSWVLLEFSAALRRRPRVGAASECVRHSSPPIEAVTVQSRVRVLKFPRSLIRAVTRSGLVGNESKGRFWRKKLEEEDEDEGEEEEEERERKWEGMVGNLKGGRKKKEKWWRRMRGKEEEEEEEKKNGGRGRRNFTLLGGRKEVAGLGAWENRREWRLGRALREKCRSMRVRGGFGRDMRVYGDGRHVVAIIIVVIIASICVHKNRNFRRSTTPTNMGVDLSCFRCSGRIGAIRFANGGRLGDFGKKRTTQTPQEPSMLTSERKRRKKSVKRDQRTTHIIGLRDLLEPRFSDLLITSVLIGMPKHCQPPIRLPQVFIGGIPINLQNVVVVHTHGGHNRNPRTRSA</sequence>
<gene>
    <name evidence="3" type="ORF">M5K25_001690</name>
</gene>
<name>A0ABD0VSK3_DENTH</name>
<evidence type="ECO:0000256" key="1">
    <source>
        <dbReference type="SAM" id="MobiDB-lite"/>
    </source>
</evidence>
<feature type="region of interest" description="Disordered" evidence="1">
    <location>
        <begin position="327"/>
        <end position="350"/>
    </location>
</feature>
<feature type="transmembrane region" description="Helical" evidence="2">
    <location>
        <begin position="403"/>
        <end position="421"/>
    </location>
</feature>
<organism evidence="3 4">
    <name type="scientific">Dendrobium thyrsiflorum</name>
    <name type="common">Pinecone-like raceme dendrobium</name>
    <name type="synonym">Orchid</name>
    <dbReference type="NCBI Taxonomy" id="117978"/>
    <lineage>
        <taxon>Eukaryota</taxon>
        <taxon>Viridiplantae</taxon>
        <taxon>Streptophyta</taxon>
        <taxon>Embryophyta</taxon>
        <taxon>Tracheophyta</taxon>
        <taxon>Spermatophyta</taxon>
        <taxon>Magnoliopsida</taxon>
        <taxon>Liliopsida</taxon>
        <taxon>Asparagales</taxon>
        <taxon>Orchidaceae</taxon>
        <taxon>Epidendroideae</taxon>
        <taxon>Malaxideae</taxon>
        <taxon>Dendrobiinae</taxon>
        <taxon>Dendrobium</taxon>
    </lineage>
</organism>
<keyword evidence="2" id="KW-1133">Transmembrane helix</keyword>
<accession>A0ABD0VSK3</accession>
<dbReference type="EMBL" id="JANQDX010000002">
    <property type="protein sequence ID" value="KAL0927515.1"/>
    <property type="molecule type" value="Genomic_DNA"/>
</dbReference>
<keyword evidence="2" id="KW-0812">Transmembrane</keyword>
<evidence type="ECO:0000313" key="4">
    <source>
        <dbReference type="Proteomes" id="UP001552299"/>
    </source>
</evidence>
<dbReference type="AlphaFoldDB" id="A0ABD0VSK3"/>
<proteinExistence type="predicted"/>
<feature type="region of interest" description="Disordered" evidence="1">
    <location>
        <begin position="459"/>
        <end position="490"/>
    </location>
</feature>
<feature type="transmembrane region" description="Helical" evidence="2">
    <location>
        <begin position="200"/>
        <end position="223"/>
    </location>
</feature>
<evidence type="ECO:0000256" key="2">
    <source>
        <dbReference type="SAM" id="Phobius"/>
    </source>
</evidence>
<dbReference type="Proteomes" id="UP001552299">
    <property type="component" value="Unassembled WGS sequence"/>
</dbReference>
<keyword evidence="4" id="KW-1185">Reference proteome</keyword>
<feature type="compositionally biased region" description="Polar residues" evidence="1">
    <location>
        <begin position="466"/>
        <end position="476"/>
    </location>
</feature>